<evidence type="ECO:0008006" key="7">
    <source>
        <dbReference type="Google" id="ProtNLM"/>
    </source>
</evidence>
<dbReference type="PRINTS" id="PR00463">
    <property type="entry name" value="EP450I"/>
</dbReference>
<keyword evidence="3" id="KW-0560">Oxidoreductase</keyword>
<keyword evidence="6" id="KW-1185">Reference proteome</keyword>
<keyword evidence="2" id="KW-0479">Metal-binding</keyword>
<dbReference type="EMBL" id="JAJVDC020000019">
    <property type="protein sequence ID" value="KAL1633860.1"/>
    <property type="molecule type" value="Genomic_DNA"/>
</dbReference>
<evidence type="ECO:0000256" key="2">
    <source>
        <dbReference type="ARBA" id="ARBA00022723"/>
    </source>
</evidence>
<dbReference type="PANTHER" id="PTHR46300">
    <property type="entry name" value="P450, PUTATIVE (EUROFUNG)-RELATED-RELATED"/>
    <property type="match status" value="1"/>
</dbReference>
<dbReference type="CDD" id="cd11065">
    <property type="entry name" value="CYP64-like"/>
    <property type="match status" value="1"/>
</dbReference>
<dbReference type="SUPFAM" id="SSF48264">
    <property type="entry name" value="Cytochrome P450"/>
    <property type="match status" value="1"/>
</dbReference>
<keyword evidence="4" id="KW-0408">Iron</keyword>
<dbReference type="PANTHER" id="PTHR46300:SF8">
    <property type="entry name" value="CYTOCHROME P450 2E1"/>
    <property type="match status" value="1"/>
</dbReference>
<dbReference type="Gene3D" id="1.10.630.10">
    <property type="entry name" value="Cytochrome P450"/>
    <property type="match status" value="1"/>
</dbReference>
<dbReference type="InterPro" id="IPR036396">
    <property type="entry name" value="Cyt_P450_sf"/>
</dbReference>
<evidence type="ECO:0000313" key="6">
    <source>
        <dbReference type="Proteomes" id="UP001521116"/>
    </source>
</evidence>
<reference evidence="5 6" key="1">
    <citation type="submission" date="2024-02" db="EMBL/GenBank/DDBJ databases">
        <title>De novo assembly and annotation of 12 fungi associated with fruit tree decline syndrome in Ontario, Canada.</title>
        <authorList>
            <person name="Sulman M."/>
            <person name="Ellouze W."/>
            <person name="Ilyukhin E."/>
        </authorList>
    </citation>
    <scope>NUCLEOTIDE SEQUENCE [LARGE SCALE GENOMIC DNA]</scope>
    <source>
        <strain evidence="5 6">M1-105</strain>
    </source>
</reference>
<dbReference type="Pfam" id="PF00067">
    <property type="entry name" value="p450"/>
    <property type="match status" value="1"/>
</dbReference>
<dbReference type="Proteomes" id="UP001521116">
    <property type="component" value="Unassembled WGS sequence"/>
</dbReference>
<evidence type="ECO:0000256" key="3">
    <source>
        <dbReference type="ARBA" id="ARBA00023002"/>
    </source>
</evidence>
<name>A0ABR3T2R5_9PEZI</name>
<comment type="caution">
    <text evidence="5">The sequence shown here is derived from an EMBL/GenBank/DDBJ whole genome shotgun (WGS) entry which is preliminary data.</text>
</comment>
<gene>
    <name evidence="5" type="ORF">SLS56_002741</name>
</gene>
<dbReference type="InterPro" id="IPR002401">
    <property type="entry name" value="Cyt_P450_E_grp-I"/>
</dbReference>
<organism evidence="5 6">
    <name type="scientific">Neofusicoccum ribis</name>
    <dbReference type="NCBI Taxonomy" id="45134"/>
    <lineage>
        <taxon>Eukaryota</taxon>
        <taxon>Fungi</taxon>
        <taxon>Dikarya</taxon>
        <taxon>Ascomycota</taxon>
        <taxon>Pezizomycotina</taxon>
        <taxon>Dothideomycetes</taxon>
        <taxon>Dothideomycetes incertae sedis</taxon>
        <taxon>Botryosphaeriales</taxon>
        <taxon>Botryosphaeriaceae</taxon>
        <taxon>Neofusicoccum</taxon>
    </lineage>
</organism>
<evidence type="ECO:0000256" key="4">
    <source>
        <dbReference type="ARBA" id="ARBA00023004"/>
    </source>
</evidence>
<protein>
    <recommendedName>
        <fullName evidence="7">Cytochrome P450</fullName>
    </recommendedName>
</protein>
<evidence type="ECO:0000313" key="5">
    <source>
        <dbReference type="EMBL" id="KAL1633860.1"/>
    </source>
</evidence>
<accession>A0ABR3T2R5</accession>
<proteinExistence type="inferred from homology"/>
<dbReference type="InterPro" id="IPR001128">
    <property type="entry name" value="Cyt_P450"/>
</dbReference>
<comment type="similarity">
    <text evidence="1">Belongs to the cytochrome P450 family.</text>
</comment>
<dbReference type="InterPro" id="IPR050364">
    <property type="entry name" value="Cytochrome_P450_fung"/>
</dbReference>
<evidence type="ECO:0000256" key="1">
    <source>
        <dbReference type="ARBA" id="ARBA00010617"/>
    </source>
</evidence>
<sequence length="671" mass="75464">MAFLTLLTAFGIVGLLALIKVAFFTAKPKIPKGLKPLPGPKGYPVLGSVPDVPEQNSYIKFYEWSKEYGPIYQVDLAGSNHVWISTDAIARDLLSKKSAIYSDRPHIPALLHDNRTSAEYLPLMSKNPHWSRQRKVATYIMRESKLNTFYNYPELESIRLLKELIEEPHKYNHALESFISRVTCRLAWGHAEGSDELKQRARELLISVSPTGHLANKIPFVMSLPDWLSPVKAWERKRQRTERRWFEIMQNQVKQDMAEKRAAPSWMQTLQNTWDKWDFSYDLEGAFCVGMHGIAGALTIAAPMQTFCLAMCHYPQYLPILHEELDRVCGDRLPRADDRPKLPVLRAFIREVMRWRPPVPTGIPHFLIQDDEYNGYHIPAGSVMHPLEWAIARDPELFPDPDTFNPMRWLDSSYPSYREPLTEHPSIINITQFGYGRRLCQGQQVADEDLFIGLGALAWLFDIRKTGSAPTAAAEKTPTSPIGTAYGTNEKASISSEELSTGVYASGVDAARNDSVVGTAQGSPRLRPGDDTVVATSTEYAAAAAAEQTAAVEAAETLLSPVAAEKAPGAWPIRGADAVAHEAWEKEQEQKSFVEKAVKKAKQAIDPTLDYTHLLIAKPKPFEFQLTVREGMGGRRELVERLFEEKKREGEFPDGKNYWGDGKGEFGWVKV</sequence>